<sequence>MDESRDTSDDTKRTASSTFLRVGTTAAAACLIAGSIAGLGAMGALASPSSSYAEVSASGDTSSPDPKAAAPEYTDADRAAFAASPYAEDALNLAAIWGTDTEWAEGKAGSKIQAGIPLPFAAGEAMSFAYTPDQKRLALQLTTVDMSGIVRVAAVWGSADLYSAKADMGALLLAHQPLPAMPAAFSDDDKVRAFGFSGYTDDDAVKLAGLWQTDTYSAILRAGAELLAGHELPL</sequence>
<reference evidence="3" key="1">
    <citation type="submission" date="2017-04" db="EMBL/GenBank/DDBJ databases">
        <authorList>
            <person name="Varghese N."/>
            <person name="Submissions S."/>
        </authorList>
    </citation>
    <scope>NUCLEOTIDE SEQUENCE [LARGE SCALE GENOMIC DNA]</scope>
    <source>
        <strain evidence="3">VKM Ac-2510</strain>
    </source>
</reference>
<evidence type="ECO:0000256" key="1">
    <source>
        <dbReference type="SAM" id="MobiDB-lite"/>
    </source>
</evidence>
<gene>
    <name evidence="2" type="ORF">SAMN06296010_2854</name>
</gene>
<name>A0A1X7KSB1_9MICO</name>
<feature type="region of interest" description="Disordered" evidence="1">
    <location>
        <begin position="52"/>
        <end position="72"/>
    </location>
</feature>
<proteinExistence type="predicted"/>
<dbReference type="RefSeq" id="WP_085487143.1">
    <property type="nucleotide sequence ID" value="NZ_FXAY01000005.1"/>
</dbReference>
<dbReference type="EMBL" id="FXAY01000005">
    <property type="protein sequence ID" value="SMG44346.1"/>
    <property type="molecule type" value="Genomic_DNA"/>
</dbReference>
<evidence type="ECO:0000313" key="3">
    <source>
        <dbReference type="Proteomes" id="UP000193244"/>
    </source>
</evidence>
<keyword evidence="3" id="KW-1185">Reference proteome</keyword>
<dbReference type="AlphaFoldDB" id="A0A1X7KSB1"/>
<evidence type="ECO:0000313" key="2">
    <source>
        <dbReference type="EMBL" id="SMG44346.1"/>
    </source>
</evidence>
<organism evidence="2 3">
    <name type="scientific">Agreia pratensis</name>
    <dbReference type="NCBI Taxonomy" id="150121"/>
    <lineage>
        <taxon>Bacteria</taxon>
        <taxon>Bacillati</taxon>
        <taxon>Actinomycetota</taxon>
        <taxon>Actinomycetes</taxon>
        <taxon>Micrococcales</taxon>
        <taxon>Microbacteriaceae</taxon>
        <taxon>Agreia</taxon>
    </lineage>
</organism>
<accession>A0A1X7KSB1</accession>
<dbReference type="STRING" id="150121.SAMN06296010_2854"/>
<protein>
    <submittedName>
        <fullName evidence="2">Uncharacterized protein</fullName>
    </submittedName>
</protein>
<dbReference type="Proteomes" id="UP000193244">
    <property type="component" value="Unassembled WGS sequence"/>
</dbReference>